<name>A0A1Z5IP40_9LACO</name>
<protein>
    <recommendedName>
        <fullName evidence="1">Zinc-type alcohol dehydrogenase-like protein</fullName>
    </recommendedName>
</protein>
<accession>A0A1Z5IP40</accession>
<dbReference type="SUPFAM" id="SSF50129">
    <property type="entry name" value="GroES-like"/>
    <property type="match status" value="1"/>
</dbReference>
<organism evidence="3 4">
    <name type="scientific">Secundilactobacillus pentosiphilus</name>
    <dbReference type="NCBI Taxonomy" id="1714682"/>
    <lineage>
        <taxon>Bacteria</taxon>
        <taxon>Bacillati</taxon>
        <taxon>Bacillota</taxon>
        <taxon>Bacilli</taxon>
        <taxon>Lactobacillales</taxon>
        <taxon>Lactobacillaceae</taxon>
        <taxon>Secundilactobacillus</taxon>
    </lineage>
</organism>
<proteinExistence type="inferred from homology"/>
<dbReference type="InterPro" id="IPR013154">
    <property type="entry name" value="ADH-like_N"/>
</dbReference>
<keyword evidence="4" id="KW-1185">Reference proteome</keyword>
<gene>
    <name evidence="3" type="primary">qor_3</name>
    <name evidence="3" type="ORF">IWT140_01131</name>
</gene>
<comment type="similarity">
    <text evidence="1">Belongs to the zinc-containing alcohol dehydrogenase family. Quinone oxidoreductase subfamily.</text>
</comment>
<dbReference type="NCBIfam" id="TIGR02817">
    <property type="entry name" value="adh_fam_1"/>
    <property type="match status" value="1"/>
</dbReference>
<dbReference type="Proteomes" id="UP000198430">
    <property type="component" value="Unassembled WGS sequence"/>
</dbReference>
<dbReference type="GO" id="GO:0008270">
    <property type="term" value="F:zinc ion binding"/>
    <property type="evidence" value="ECO:0007669"/>
    <property type="project" value="InterPro"/>
</dbReference>
<dbReference type="CDD" id="cd08252">
    <property type="entry name" value="AL_MDR"/>
    <property type="match status" value="1"/>
</dbReference>
<dbReference type="InterPro" id="IPR014182">
    <property type="entry name" value="ADH_Zn_typ-1"/>
</dbReference>
<dbReference type="SMART" id="SM00829">
    <property type="entry name" value="PKS_ER"/>
    <property type="match status" value="1"/>
</dbReference>
<dbReference type="AlphaFoldDB" id="A0A1Z5IP40"/>
<evidence type="ECO:0000313" key="3">
    <source>
        <dbReference type="EMBL" id="GAX03527.1"/>
    </source>
</evidence>
<dbReference type="Gene3D" id="3.90.180.10">
    <property type="entry name" value="Medium-chain alcohol dehydrogenases, catalytic domain"/>
    <property type="match status" value="1"/>
</dbReference>
<dbReference type="SUPFAM" id="SSF51735">
    <property type="entry name" value="NAD(P)-binding Rossmann-fold domains"/>
    <property type="match status" value="1"/>
</dbReference>
<keyword evidence="1" id="KW-0862">Zinc</keyword>
<dbReference type="PANTHER" id="PTHR43482">
    <property type="entry name" value="PROTEIN AST1-RELATED"/>
    <property type="match status" value="1"/>
</dbReference>
<dbReference type="PANTHER" id="PTHR43482:SF1">
    <property type="entry name" value="PROTEIN AST1-RELATED"/>
    <property type="match status" value="1"/>
</dbReference>
<dbReference type="InterPro" id="IPR052585">
    <property type="entry name" value="Lipid_raft_assoc_Zn_ADH"/>
</dbReference>
<evidence type="ECO:0000259" key="2">
    <source>
        <dbReference type="SMART" id="SM00829"/>
    </source>
</evidence>
<dbReference type="Pfam" id="PF08240">
    <property type="entry name" value="ADH_N"/>
    <property type="match status" value="1"/>
</dbReference>
<keyword evidence="1" id="KW-0479">Metal-binding</keyword>
<dbReference type="InterPro" id="IPR020843">
    <property type="entry name" value="ER"/>
</dbReference>
<dbReference type="GO" id="GO:0016491">
    <property type="term" value="F:oxidoreductase activity"/>
    <property type="evidence" value="ECO:0007669"/>
    <property type="project" value="UniProtKB-KW"/>
</dbReference>
<dbReference type="InterPro" id="IPR011032">
    <property type="entry name" value="GroES-like_sf"/>
</dbReference>
<reference evidence="3 4" key="1">
    <citation type="submission" date="2015-11" db="EMBL/GenBank/DDBJ databases">
        <title>Draft genome sequences of new species of the genus Lactobacillus isolated from orchardgrass silage.</title>
        <authorList>
            <person name="Tohno M."/>
            <person name="Tanizawa Y."/>
            <person name="Arita M."/>
        </authorList>
    </citation>
    <scope>NUCLEOTIDE SEQUENCE [LARGE SCALE GENOMIC DNA]</scope>
    <source>
        <strain evidence="3 4">IWT140</strain>
    </source>
</reference>
<sequence length="345" mass="36882">MTIMKAIGVTADHQLIDMTLPKPAASSNQVLVQVDAVSVNPVDTKLKEMVNAASAPKILGYDAVGKVVETGEEVTKFKVGDRIFYAGSTQAAGSNAEYQLVDERLASLAPRSLTAAEIAAIPLTALTAYELLFEKMQFVGKANQNQKRTLLIVNGAGGVGSIMAQLAHWAGITVLATSSPRNFDWLKQNNVDHPLDYHGDLLAQIHALGYVSLDGIAILHRPEDYFDLAAELVKPFGHIGSIVGSPVDLPLYKIKNKAASFDWEYMFAKSDADNDVNSQGKTLQLIARLLDQGVLTSTLTRALTDGINAASLTQAHELVSAGKIHGKLVLTGGFNASSESRSEAK</sequence>
<dbReference type="EMBL" id="BCMH01000006">
    <property type="protein sequence ID" value="GAX03527.1"/>
    <property type="molecule type" value="Genomic_DNA"/>
</dbReference>
<comment type="caution">
    <text evidence="3">The sequence shown here is derived from an EMBL/GenBank/DDBJ whole genome shotgun (WGS) entry which is preliminary data.</text>
</comment>
<dbReference type="RefSeq" id="WP_089088495.1">
    <property type="nucleotide sequence ID" value="NZ_BCMH01000006.1"/>
</dbReference>
<evidence type="ECO:0000313" key="4">
    <source>
        <dbReference type="Proteomes" id="UP000198430"/>
    </source>
</evidence>
<dbReference type="Pfam" id="PF13602">
    <property type="entry name" value="ADH_zinc_N_2"/>
    <property type="match status" value="1"/>
</dbReference>
<dbReference type="Gene3D" id="3.40.50.720">
    <property type="entry name" value="NAD(P)-binding Rossmann-like Domain"/>
    <property type="match status" value="1"/>
</dbReference>
<keyword evidence="1" id="KW-0560">Oxidoreductase</keyword>
<evidence type="ECO:0000256" key="1">
    <source>
        <dbReference type="RuleBase" id="RU364000"/>
    </source>
</evidence>
<dbReference type="InterPro" id="IPR036291">
    <property type="entry name" value="NAD(P)-bd_dom_sf"/>
</dbReference>
<feature type="domain" description="Enoyl reductase (ER)" evidence="2">
    <location>
        <begin position="8"/>
        <end position="330"/>
    </location>
</feature>